<name>A0A3M6T6Y1_POCDA</name>
<dbReference type="AlphaFoldDB" id="A0A3M6T6Y1"/>
<feature type="compositionally biased region" description="Polar residues" evidence="1">
    <location>
        <begin position="192"/>
        <end position="203"/>
    </location>
</feature>
<accession>A0A3M6T6Y1</accession>
<comment type="caution">
    <text evidence="2">The sequence shown here is derived from an EMBL/GenBank/DDBJ whole genome shotgun (WGS) entry which is preliminary data.</text>
</comment>
<keyword evidence="3" id="KW-1185">Reference proteome</keyword>
<reference evidence="2 3" key="1">
    <citation type="journal article" date="2018" name="Sci. Rep.">
        <title>Comparative analysis of the Pocillopora damicornis genome highlights role of immune system in coral evolution.</title>
        <authorList>
            <person name="Cunning R."/>
            <person name="Bay R.A."/>
            <person name="Gillette P."/>
            <person name="Baker A.C."/>
            <person name="Traylor-Knowles N."/>
        </authorList>
    </citation>
    <scope>NUCLEOTIDE SEQUENCE [LARGE SCALE GENOMIC DNA]</scope>
    <source>
        <strain evidence="2">RSMAS</strain>
        <tissue evidence="2">Whole animal</tissue>
    </source>
</reference>
<evidence type="ECO:0000256" key="1">
    <source>
        <dbReference type="SAM" id="MobiDB-lite"/>
    </source>
</evidence>
<evidence type="ECO:0000313" key="2">
    <source>
        <dbReference type="EMBL" id="RMX37064.1"/>
    </source>
</evidence>
<dbReference type="OrthoDB" id="411372at2759"/>
<organism evidence="2 3">
    <name type="scientific">Pocillopora damicornis</name>
    <name type="common">Cauliflower coral</name>
    <name type="synonym">Millepora damicornis</name>
    <dbReference type="NCBI Taxonomy" id="46731"/>
    <lineage>
        <taxon>Eukaryota</taxon>
        <taxon>Metazoa</taxon>
        <taxon>Cnidaria</taxon>
        <taxon>Anthozoa</taxon>
        <taxon>Hexacorallia</taxon>
        <taxon>Scleractinia</taxon>
        <taxon>Astrocoeniina</taxon>
        <taxon>Pocilloporidae</taxon>
        <taxon>Pocillopora</taxon>
    </lineage>
</organism>
<protein>
    <submittedName>
        <fullName evidence="2">Uncharacterized protein</fullName>
    </submittedName>
</protein>
<proteinExistence type="predicted"/>
<feature type="compositionally biased region" description="Polar residues" evidence="1">
    <location>
        <begin position="237"/>
        <end position="249"/>
    </location>
</feature>
<sequence length="426" mass="46884">TNHRTIQRKPATTQSNLVVVGPLDSNEAESFPRNSPPGVCSWFEDKLINEGSYCRLPTREYGLLLFERDLAERNLRVANYRLSDERQKQRNQGRYGTMATTDQQNNMEHVHEVPIQSSPRLSSKLPLDHRSSGEDGTRIHSHLNGYAHHQDNVSQDTPLCPKEDETFVESDETDESLTEELNASLLLNSQYSIGEDTGNSSAENNDGSLASSSSNNDSSCENSNTRSDKKTTKDLQKPSSYKVGNNSELSVKRDSEATSQGARPKILAKNPVFFNAFETNYHDGKIPSLETTGINQTFLARHSTDPSLPQSSSIFGLAPSLVASPSLSAESSALFPTSKLLVFCSSLAFFLSFLVLEFPQELSLLLLILLLLARNPSLFSALELPVSSSMLHCESNRKLAFNSSVRDSSVSSDSTNVSSSFGYIVD</sequence>
<evidence type="ECO:0000313" key="3">
    <source>
        <dbReference type="Proteomes" id="UP000275408"/>
    </source>
</evidence>
<gene>
    <name evidence="2" type="ORF">pdam_00016437</name>
</gene>
<dbReference type="Proteomes" id="UP000275408">
    <property type="component" value="Unassembled WGS sequence"/>
</dbReference>
<feature type="compositionally biased region" description="Basic and acidic residues" evidence="1">
    <location>
        <begin position="226"/>
        <end position="236"/>
    </location>
</feature>
<feature type="compositionally biased region" description="Low complexity" evidence="1">
    <location>
        <begin position="204"/>
        <end position="224"/>
    </location>
</feature>
<feature type="non-terminal residue" evidence="2">
    <location>
        <position position="1"/>
    </location>
</feature>
<feature type="region of interest" description="Disordered" evidence="1">
    <location>
        <begin position="192"/>
        <end position="262"/>
    </location>
</feature>
<feature type="compositionally biased region" description="Basic and acidic residues" evidence="1">
    <location>
        <begin position="126"/>
        <end position="138"/>
    </location>
</feature>
<feature type="non-terminal residue" evidence="2">
    <location>
        <position position="426"/>
    </location>
</feature>
<dbReference type="EMBL" id="RCHS01004197">
    <property type="protein sequence ID" value="RMX37064.1"/>
    <property type="molecule type" value="Genomic_DNA"/>
</dbReference>
<feature type="region of interest" description="Disordered" evidence="1">
    <location>
        <begin position="113"/>
        <end position="141"/>
    </location>
</feature>